<name>A0ABW5RU10_9BACI</name>
<protein>
    <submittedName>
        <fullName evidence="5">Class I SAM-dependent methyltransferase</fullName>
    </submittedName>
</protein>
<dbReference type="PANTHER" id="PTHR43464">
    <property type="entry name" value="METHYLTRANSFERASE"/>
    <property type="match status" value="1"/>
</dbReference>
<dbReference type="Gene3D" id="3.40.50.150">
    <property type="entry name" value="Vaccinia Virus protein VP39"/>
    <property type="match status" value="1"/>
</dbReference>
<dbReference type="GO" id="GO:0032259">
    <property type="term" value="P:methylation"/>
    <property type="evidence" value="ECO:0007669"/>
    <property type="project" value="UniProtKB-KW"/>
</dbReference>
<keyword evidence="3" id="KW-0949">S-adenosyl-L-methionine</keyword>
<evidence type="ECO:0000256" key="2">
    <source>
        <dbReference type="ARBA" id="ARBA00022679"/>
    </source>
</evidence>
<evidence type="ECO:0000256" key="3">
    <source>
        <dbReference type="ARBA" id="ARBA00022691"/>
    </source>
</evidence>
<sequence length="232" mass="26417">MREVIANYEDLMEMLDSLFREPTGFWDDFYSEREKRVPFFANVPDENLVSYFDCNLVRPGRVLELGCGPGRNAIYFAKQGCKVDAIDLSQESLDWAKERGSEENVEINFKKENIFKLEVEPDSYDIVYDSGCLHHIPPHRRISYINLVEKALKPGGYFGLTCFLPGGELGGANITDLEVYKQQSLKGGLGYSEDMLRSIFKDFKAIEIRNMKEVTQPNVFGVAGLLTALFQK</sequence>
<comment type="caution">
    <text evidence="5">The sequence shown here is derived from an EMBL/GenBank/DDBJ whole genome shotgun (WGS) entry which is preliminary data.</text>
</comment>
<dbReference type="InterPro" id="IPR041698">
    <property type="entry name" value="Methyltransf_25"/>
</dbReference>
<reference evidence="6" key="1">
    <citation type="journal article" date="2019" name="Int. J. Syst. Evol. Microbiol.">
        <title>The Global Catalogue of Microorganisms (GCM) 10K type strain sequencing project: providing services to taxonomists for standard genome sequencing and annotation.</title>
        <authorList>
            <consortium name="The Broad Institute Genomics Platform"/>
            <consortium name="The Broad Institute Genome Sequencing Center for Infectious Disease"/>
            <person name="Wu L."/>
            <person name="Ma J."/>
        </authorList>
    </citation>
    <scope>NUCLEOTIDE SEQUENCE [LARGE SCALE GENOMIC DNA]</scope>
    <source>
        <strain evidence="6">KCTC 3913</strain>
    </source>
</reference>
<evidence type="ECO:0000256" key="1">
    <source>
        <dbReference type="ARBA" id="ARBA00022603"/>
    </source>
</evidence>
<keyword evidence="6" id="KW-1185">Reference proteome</keyword>
<keyword evidence="1 5" id="KW-0489">Methyltransferase</keyword>
<dbReference type="RefSeq" id="WP_377936516.1">
    <property type="nucleotide sequence ID" value="NZ_JBHUMF010000031.1"/>
</dbReference>
<feature type="domain" description="Methyltransferase" evidence="4">
    <location>
        <begin position="62"/>
        <end position="156"/>
    </location>
</feature>
<evidence type="ECO:0000313" key="5">
    <source>
        <dbReference type="EMBL" id="MFD2681915.1"/>
    </source>
</evidence>
<gene>
    <name evidence="5" type="ORF">ACFSUL_14330</name>
</gene>
<organism evidence="5 6">
    <name type="scientific">Bacillus seohaeanensis</name>
    <dbReference type="NCBI Taxonomy" id="284580"/>
    <lineage>
        <taxon>Bacteria</taxon>
        <taxon>Bacillati</taxon>
        <taxon>Bacillota</taxon>
        <taxon>Bacilli</taxon>
        <taxon>Bacillales</taxon>
        <taxon>Bacillaceae</taxon>
        <taxon>Bacillus</taxon>
    </lineage>
</organism>
<dbReference type="Pfam" id="PF13649">
    <property type="entry name" value="Methyltransf_25"/>
    <property type="match status" value="1"/>
</dbReference>
<dbReference type="SUPFAM" id="SSF53335">
    <property type="entry name" value="S-adenosyl-L-methionine-dependent methyltransferases"/>
    <property type="match status" value="1"/>
</dbReference>
<dbReference type="CDD" id="cd02440">
    <property type="entry name" value="AdoMet_MTases"/>
    <property type="match status" value="1"/>
</dbReference>
<keyword evidence="2" id="KW-0808">Transferase</keyword>
<evidence type="ECO:0000313" key="6">
    <source>
        <dbReference type="Proteomes" id="UP001597506"/>
    </source>
</evidence>
<dbReference type="PANTHER" id="PTHR43464:SF19">
    <property type="entry name" value="UBIQUINONE BIOSYNTHESIS O-METHYLTRANSFERASE, MITOCHONDRIAL"/>
    <property type="match status" value="1"/>
</dbReference>
<evidence type="ECO:0000259" key="4">
    <source>
        <dbReference type="Pfam" id="PF13649"/>
    </source>
</evidence>
<dbReference type="InterPro" id="IPR029063">
    <property type="entry name" value="SAM-dependent_MTases_sf"/>
</dbReference>
<dbReference type="GO" id="GO:0008168">
    <property type="term" value="F:methyltransferase activity"/>
    <property type="evidence" value="ECO:0007669"/>
    <property type="project" value="UniProtKB-KW"/>
</dbReference>
<dbReference type="EMBL" id="JBHUMF010000031">
    <property type="protein sequence ID" value="MFD2681915.1"/>
    <property type="molecule type" value="Genomic_DNA"/>
</dbReference>
<dbReference type="Proteomes" id="UP001597506">
    <property type="component" value="Unassembled WGS sequence"/>
</dbReference>
<proteinExistence type="predicted"/>
<accession>A0ABW5RU10</accession>